<name>X1VPS8_9ZZZZ</name>
<comment type="caution">
    <text evidence="3">The sequence shown here is derived from an EMBL/GenBank/DDBJ whole genome shotgun (WGS) entry which is preliminary data.</text>
</comment>
<accession>X1VPS8</accession>
<dbReference type="PANTHER" id="PTHR43298">
    <property type="entry name" value="MULTIDRUG RESISTANCE PROTEIN NORM-RELATED"/>
    <property type="match status" value="1"/>
</dbReference>
<dbReference type="PANTHER" id="PTHR43298:SF2">
    <property type="entry name" value="FMN_FAD EXPORTER YEEO-RELATED"/>
    <property type="match status" value="1"/>
</dbReference>
<organism evidence="3">
    <name type="scientific">marine sediment metagenome</name>
    <dbReference type="NCBI Taxonomy" id="412755"/>
    <lineage>
        <taxon>unclassified sequences</taxon>
        <taxon>metagenomes</taxon>
        <taxon>ecological metagenomes</taxon>
    </lineage>
</organism>
<feature type="transmembrane region" description="Helical" evidence="2">
    <location>
        <begin position="96"/>
        <end position="118"/>
    </location>
</feature>
<dbReference type="GO" id="GO:0005886">
    <property type="term" value="C:plasma membrane"/>
    <property type="evidence" value="ECO:0007669"/>
    <property type="project" value="TreeGrafter"/>
</dbReference>
<evidence type="ECO:0000256" key="2">
    <source>
        <dbReference type="SAM" id="Phobius"/>
    </source>
</evidence>
<keyword evidence="2" id="KW-0812">Transmembrane</keyword>
<proteinExistence type="predicted"/>
<evidence type="ECO:0000256" key="1">
    <source>
        <dbReference type="ARBA" id="ARBA00022448"/>
    </source>
</evidence>
<dbReference type="AlphaFoldDB" id="X1VPS8"/>
<evidence type="ECO:0008006" key="4">
    <source>
        <dbReference type="Google" id="ProtNLM"/>
    </source>
</evidence>
<keyword evidence="1" id="KW-0813">Transport</keyword>
<evidence type="ECO:0000313" key="3">
    <source>
        <dbReference type="EMBL" id="GAJ18571.1"/>
    </source>
</evidence>
<feature type="transmembrane region" description="Helical" evidence="2">
    <location>
        <begin position="19"/>
        <end position="42"/>
    </location>
</feature>
<sequence>MVLDPILIFGWGPFPSMGISGACLATGIGMLSQIFVLFVLFLKKDNRKSFGTGNFALHWETFWKMIRIGSPEALATTLEFGAWATFYSLLSGLGAVHILVVSVGQSMLMAFFFFGIGLEQY</sequence>
<gene>
    <name evidence="3" type="ORF">S12H4_56674</name>
</gene>
<keyword evidence="2" id="KW-0472">Membrane</keyword>
<keyword evidence="2" id="KW-1133">Transmembrane helix</keyword>
<protein>
    <recommendedName>
        <fullName evidence="4">Polysaccharide biosynthesis protein C-terminal domain-containing protein</fullName>
    </recommendedName>
</protein>
<dbReference type="InterPro" id="IPR050222">
    <property type="entry name" value="MATE_MdtK"/>
</dbReference>
<dbReference type="EMBL" id="BARW01036527">
    <property type="protein sequence ID" value="GAJ18571.1"/>
    <property type="molecule type" value="Genomic_DNA"/>
</dbReference>
<reference evidence="3" key="1">
    <citation type="journal article" date="2014" name="Front. Microbiol.">
        <title>High frequency of phylogenetically diverse reductive dehalogenase-homologous genes in deep subseafloor sedimentary metagenomes.</title>
        <authorList>
            <person name="Kawai M."/>
            <person name="Futagami T."/>
            <person name="Toyoda A."/>
            <person name="Takaki Y."/>
            <person name="Nishi S."/>
            <person name="Hori S."/>
            <person name="Arai W."/>
            <person name="Tsubouchi T."/>
            <person name="Morono Y."/>
            <person name="Uchiyama I."/>
            <person name="Ito T."/>
            <person name="Fujiyama A."/>
            <person name="Inagaki F."/>
            <person name="Takami H."/>
        </authorList>
    </citation>
    <scope>NUCLEOTIDE SEQUENCE</scope>
    <source>
        <strain evidence="3">Expedition CK06-06</strain>
    </source>
</reference>